<dbReference type="GO" id="GO:0005814">
    <property type="term" value="C:centriole"/>
    <property type="evidence" value="ECO:0007669"/>
    <property type="project" value="TreeGrafter"/>
</dbReference>
<dbReference type="GO" id="GO:0001764">
    <property type="term" value="P:neuron migration"/>
    <property type="evidence" value="ECO:0007669"/>
    <property type="project" value="TreeGrafter"/>
</dbReference>
<keyword evidence="1" id="KW-0175">Coiled coil</keyword>
<gene>
    <name evidence="3" type="ORF">HF086_007554</name>
</gene>
<feature type="region of interest" description="Disordered" evidence="2">
    <location>
        <begin position="587"/>
        <end position="609"/>
    </location>
</feature>
<evidence type="ECO:0000256" key="1">
    <source>
        <dbReference type="SAM" id="Coils"/>
    </source>
</evidence>
<dbReference type="GO" id="GO:0005813">
    <property type="term" value="C:centrosome"/>
    <property type="evidence" value="ECO:0007669"/>
    <property type="project" value="InterPro"/>
</dbReference>
<feature type="region of interest" description="Disordered" evidence="2">
    <location>
        <begin position="433"/>
        <end position="478"/>
    </location>
</feature>
<feature type="compositionally biased region" description="Basic and acidic residues" evidence="2">
    <location>
        <begin position="443"/>
        <end position="463"/>
    </location>
</feature>
<feature type="region of interest" description="Disordered" evidence="2">
    <location>
        <begin position="622"/>
        <end position="677"/>
    </location>
</feature>
<feature type="compositionally biased region" description="Polar residues" evidence="2">
    <location>
        <begin position="1"/>
        <end position="11"/>
    </location>
</feature>
<name>A0A922SL89_SPOEX</name>
<organism evidence="3 4">
    <name type="scientific">Spodoptera exigua</name>
    <name type="common">Beet armyworm</name>
    <name type="synonym">Noctua fulgens</name>
    <dbReference type="NCBI Taxonomy" id="7107"/>
    <lineage>
        <taxon>Eukaryota</taxon>
        <taxon>Metazoa</taxon>
        <taxon>Ecdysozoa</taxon>
        <taxon>Arthropoda</taxon>
        <taxon>Hexapoda</taxon>
        <taxon>Insecta</taxon>
        <taxon>Pterygota</taxon>
        <taxon>Neoptera</taxon>
        <taxon>Endopterygota</taxon>
        <taxon>Lepidoptera</taxon>
        <taxon>Glossata</taxon>
        <taxon>Ditrysia</taxon>
        <taxon>Noctuoidea</taxon>
        <taxon>Noctuidae</taxon>
        <taxon>Amphipyrinae</taxon>
        <taxon>Spodoptera</taxon>
    </lineage>
</organism>
<protein>
    <submittedName>
        <fullName evidence="3">Uncharacterized protein</fullName>
    </submittedName>
</protein>
<reference evidence="3" key="1">
    <citation type="journal article" date="2021" name="G3 (Bethesda)">
        <title>Genome and transcriptome analysis of the beet armyworm Spodoptera exigua reveals targets for pest control. .</title>
        <authorList>
            <person name="Simon S."/>
            <person name="Breeschoten T."/>
            <person name="Jansen H.J."/>
            <person name="Dirks R.P."/>
            <person name="Schranz M.E."/>
            <person name="Ros V.I.D."/>
        </authorList>
    </citation>
    <scope>NUCLEOTIDE SEQUENCE</scope>
    <source>
        <strain evidence="3">TB_SE_WUR_2020</strain>
    </source>
</reference>
<sequence length="677" mass="77033">MGSTSYVTKPKSTGYRVKSGSSAGSDKEMSAKLKRTKIRRPSKMNEYGLKRIPDYTELAYKEAVSKLRYFLSGNYAPSVRSYGGSASVKNLDESDGDLDKKYTSSYTLAEYKPRPRLTAKYATLYADSLNNYSPPHANTTCKVKEVISENEHLHEAQKNKLISRMFHSYNGSESDDLDELGDSTGLDSDNKTTPLKARRSAKARSTRLEGPNIVFESRIAELEAQLTQAKIDLKKVQEENNENKRKLASGLVDSTCLDGFKRQIDNLQRDKSSLESQISKLKLSLEQRDDDGRYKRGSDAVEHQLREERNNLESELRRLKDELSKERSKVRELAGEGARRVLAERSAAEQRYNAHFDDLQHDLAAQYDNVAKLQIQSLRQRLDRADADLVHSRRENLRLSEQISNLEKENLTPISPEKNKKEKELSTMLETMENKHGSAQCRGRSDEPIRTQRDRSSSRDRETRRSKRRSAKESVSSNNYAPIVVGPLTTNQDLTNIKGEKIYNLPLMIQQPFLREKKEPIKVDISVKLVPKPRKKEKKRRGAHVEEIVVQQADDNRGIKNSFSMEVSDGDIQVLNETVEIIEDNAKASEEVDGKNSHSVEENAQVQEHNDIKTEETIPTEVNNVEVAEILQDTDNEPQENKENQDEITENVNTESELEKESDAIQEKDEQKDEDAA</sequence>
<dbReference type="InterPro" id="IPR031887">
    <property type="entry name" value="SDCCAG8"/>
</dbReference>
<dbReference type="PANTHER" id="PTHR34343">
    <property type="entry name" value="SEROLOGICALLY DEFINED COLON CANCER ANTIGEN 8"/>
    <property type="match status" value="1"/>
</dbReference>
<feature type="region of interest" description="Disordered" evidence="2">
    <location>
        <begin position="173"/>
        <end position="206"/>
    </location>
</feature>
<feature type="compositionally biased region" description="Basic and acidic residues" evidence="2">
    <location>
        <begin position="587"/>
        <end position="601"/>
    </location>
</feature>
<dbReference type="PANTHER" id="PTHR34343:SF1">
    <property type="entry name" value="SEROLOGICALLY DEFINED COLON CANCER ANTIGEN 8"/>
    <property type="match status" value="1"/>
</dbReference>
<dbReference type="GO" id="GO:0035148">
    <property type="term" value="P:tube formation"/>
    <property type="evidence" value="ECO:0007669"/>
    <property type="project" value="TreeGrafter"/>
</dbReference>
<comment type="caution">
    <text evidence="3">The sequence shown here is derived from an EMBL/GenBank/DDBJ whole genome shotgun (WGS) entry which is preliminary data.</text>
</comment>
<feature type="compositionally biased region" description="Basic residues" evidence="2">
    <location>
        <begin position="196"/>
        <end position="205"/>
    </location>
</feature>
<dbReference type="GO" id="GO:0030010">
    <property type="term" value="P:establishment of cell polarity"/>
    <property type="evidence" value="ECO:0007669"/>
    <property type="project" value="TreeGrafter"/>
</dbReference>
<dbReference type="EMBL" id="JACEFF010000189">
    <property type="protein sequence ID" value="KAH9642422.1"/>
    <property type="molecule type" value="Genomic_DNA"/>
</dbReference>
<accession>A0A922SL89</accession>
<evidence type="ECO:0000313" key="3">
    <source>
        <dbReference type="EMBL" id="KAH9642422.1"/>
    </source>
</evidence>
<feature type="region of interest" description="Disordered" evidence="2">
    <location>
        <begin position="1"/>
        <end position="37"/>
    </location>
</feature>
<feature type="coiled-coil region" evidence="1">
    <location>
        <begin position="212"/>
        <end position="336"/>
    </location>
</feature>
<proteinExistence type="predicted"/>
<dbReference type="GO" id="GO:0007098">
    <property type="term" value="P:centrosome cycle"/>
    <property type="evidence" value="ECO:0007669"/>
    <property type="project" value="InterPro"/>
</dbReference>
<feature type="compositionally biased region" description="Basic and acidic residues" evidence="2">
    <location>
        <begin position="657"/>
        <end position="677"/>
    </location>
</feature>
<dbReference type="Proteomes" id="UP000814243">
    <property type="component" value="Unassembled WGS sequence"/>
</dbReference>
<feature type="coiled-coil region" evidence="1">
    <location>
        <begin position="375"/>
        <end position="409"/>
    </location>
</feature>
<dbReference type="AlphaFoldDB" id="A0A922SL89"/>
<evidence type="ECO:0000313" key="4">
    <source>
        <dbReference type="Proteomes" id="UP000814243"/>
    </source>
</evidence>
<evidence type="ECO:0000256" key="2">
    <source>
        <dbReference type="SAM" id="MobiDB-lite"/>
    </source>
</evidence>